<proteinExistence type="inferred from homology"/>
<name>A0ABQ2YWK6_9GAMM</name>
<dbReference type="InterPro" id="IPR003736">
    <property type="entry name" value="PAAI_dom"/>
</dbReference>
<protein>
    <recommendedName>
        <fullName evidence="3">Thioesterase domain-containing protein</fullName>
    </recommendedName>
</protein>
<comment type="caution">
    <text evidence="4">The sequence shown here is derived from an EMBL/GenBank/DDBJ whole genome shotgun (WGS) entry which is preliminary data.</text>
</comment>
<dbReference type="PANTHER" id="PTHR21660">
    <property type="entry name" value="THIOESTERASE SUPERFAMILY MEMBER-RELATED"/>
    <property type="match status" value="1"/>
</dbReference>
<dbReference type="NCBIfam" id="TIGR00369">
    <property type="entry name" value="unchar_dom_1"/>
    <property type="match status" value="1"/>
</dbReference>
<dbReference type="EMBL" id="BMXS01000011">
    <property type="protein sequence ID" value="GGX94981.1"/>
    <property type="molecule type" value="Genomic_DNA"/>
</dbReference>
<keyword evidence="2" id="KW-0378">Hydrolase</keyword>
<dbReference type="InterPro" id="IPR039298">
    <property type="entry name" value="ACOT13"/>
</dbReference>
<gene>
    <name evidence="4" type="ORF">GCM10007160_23110</name>
</gene>
<dbReference type="CDD" id="cd03443">
    <property type="entry name" value="PaaI_thioesterase"/>
    <property type="match status" value="1"/>
</dbReference>
<evidence type="ECO:0000259" key="3">
    <source>
        <dbReference type="Pfam" id="PF03061"/>
    </source>
</evidence>
<dbReference type="PANTHER" id="PTHR21660:SF1">
    <property type="entry name" value="ACYL-COENZYME A THIOESTERASE 13"/>
    <property type="match status" value="1"/>
</dbReference>
<organism evidence="4 5">
    <name type="scientific">Litchfieldella qijiaojingensis</name>
    <dbReference type="NCBI Taxonomy" id="980347"/>
    <lineage>
        <taxon>Bacteria</taxon>
        <taxon>Pseudomonadati</taxon>
        <taxon>Pseudomonadota</taxon>
        <taxon>Gammaproteobacteria</taxon>
        <taxon>Oceanospirillales</taxon>
        <taxon>Halomonadaceae</taxon>
        <taxon>Litchfieldella</taxon>
    </lineage>
</organism>
<evidence type="ECO:0000256" key="2">
    <source>
        <dbReference type="ARBA" id="ARBA00022801"/>
    </source>
</evidence>
<feature type="domain" description="Thioesterase" evidence="3">
    <location>
        <begin position="36"/>
        <end position="113"/>
    </location>
</feature>
<dbReference type="Gene3D" id="3.10.129.10">
    <property type="entry name" value="Hotdog Thioesterase"/>
    <property type="match status" value="1"/>
</dbReference>
<evidence type="ECO:0000256" key="1">
    <source>
        <dbReference type="ARBA" id="ARBA00008324"/>
    </source>
</evidence>
<accession>A0ABQ2YWK6</accession>
<evidence type="ECO:0000313" key="4">
    <source>
        <dbReference type="EMBL" id="GGX94981.1"/>
    </source>
</evidence>
<dbReference type="Pfam" id="PF03061">
    <property type="entry name" value="4HBT"/>
    <property type="match status" value="1"/>
</dbReference>
<reference evidence="5" key="1">
    <citation type="journal article" date="2019" name="Int. J. Syst. Evol. Microbiol.">
        <title>The Global Catalogue of Microorganisms (GCM) 10K type strain sequencing project: providing services to taxonomists for standard genome sequencing and annotation.</title>
        <authorList>
            <consortium name="The Broad Institute Genomics Platform"/>
            <consortium name="The Broad Institute Genome Sequencing Center for Infectious Disease"/>
            <person name="Wu L."/>
            <person name="Ma J."/>
        </authorList>
    </citation>
    <scope>NUCLEOTIDE SEQUENCE [LARGE SCALE GENOMIC DNA]</scope>
    <source>
        <strain evidence="5">KCTC 22228</strain>
    </source>
</reference>
<comment type="similarity">
    <text evidence="1">Belongs to the thioesterase PaaI family.</text>
</comment>
<dbReference type="InterPro" id="IPR006683">
    <property type="entry name" value="Thioestr_dom"/>
</dbReference>
<evidence type="ECO:0000313" key="5">
    <source>
        <dbReference type="Proteomes" id="UP000653056"/>
    </source>
</evidence>
<keyword evidence="5" id="KW-1185">Reference proteome</keyword>
<dbReference type="InterPro" id="IPR029069">
    <property type="entry name" value="HotDog_dom_sf"/>
</dbReference>
<dbReference type="RefSeq" id="WP_189469328.1">
    <property type="nucleotide sequence ID" value="NZ_BMXS01000011.1"/>
</dbReference>
<sequence length="135" mass="14520">MSMPDNPFLELLGARLVHWDHGQCEWQPPHHLNSQGSLQGGVIATLLDVACGYSVFFHAADEPPARTATISLTIHYLARVDGGRVVARGRRVGGGRAIFFAEAELLDEAGGTIAKASGSFRSKRRSDPGREGRGL</sequence>
<dbReference type="SUPFAM" id="SSF54637">
    <property type="entry name" value="Thioesterase/thiol ester dehydrase-isomerase"/>
    <property type="match status" value="1"/>
</dbReference>
<dbReference type="Proteomes" id="UP000653056">
    <property type="component" value="Unassembled WGS sequence"/>
</dbReference>